<dbReference type="Proteomes" id="UP000054736">
    <property type="component" value="Unassembled WGS sequence"/>
</dbReference>
<dbReference type="AlphaFoldDB" id="A0A0W0SMN3"/>
<dbReference type="Gene3D" id="3.30.460.10">
    <property type="entry name" value="Beta Polymerase, domain 2"/>
    <property type="match status" value="1"/>
</dbReference>
<evidence type="ECO:0000313" key="2">
    <source>
        <dbReference type="EMBL" id="KTC84548.1"/>
    </source>
</evidence>
<dbReference type="CDD" id="cd05400">
    <property type="entry name" value="NT_2-5OAS_ClassI-CCAase"/>
    <property type="match status" value="1"/>
</dbReference>
<evidence type="ECO:0000313" key="3">
    <source>
        <dbReference type="Proteomes" id="UP000054736"/>
    </source>
</evidence>
<dbReference type="STRING" id="1212489.Ldro_2712"/>
<organism evidence="2 3">
    <name type="scientific">Legionella drozanskii LLAP-1</name>
    <dbReference type="NCBI Taxonomy" id="1212489"/>
    <lineage>
        <taxon>Bacteria</taxon>
        <taxon>Pseudomonadati</taxon>
        <taxon>Pseudomonadota</taxon>
        <taxon>Gammaproteobacteria</taxon>
        <taxon>Legionellales</taxon>
        <taxon>Legionellaceae</taxon>
        <taxon>Legionella</taxon>
    </lineage>
</organism>
<keyword evidence="2" id="KW-0808">Transferase</keyword>
<name>A0A0W0SMN3_9GAMM</name>
<dbReference type="RefSeq" id="WP_058496989.1">
    <property type="nucleotide sequence ID" value="NZ_CAAAIU010000004.1"/>
</dbReference>
<keyword evidence="1" id="KW-0051">Antiviral defense</keyword>
<dbReference type="SUPFAM" id="SSF81301">
    <property type="entry name" value="Nucleotidyltransferase"/>
    <property type="match status" value="1"/>
</dbReference>
<dbReference type="PATRIC" id="fig|1212489.4.peg.2859"/>
<dbReference type="GO" id="GO:0051607">
    <property type="term" value="P:defense response to virus"/>
    <property type="evidence" value="ECO:0007669"/>
    <property type="project" value="UniProtKB-KW"/>
</dbReference>
<accession>A0A0W0SMN3</accession>
<reference evidence="2 3" key="1">
    <citation type="submission" date="2015-11" db="EMBL/GenBank/DDBJ databases">
        <title>Genomic analysis of 38 Legionella species identifies large and diverse effector repertoires.</title>
        <authorList>
            <person name="Burstein D."/>
            <person name="Amaro F."/>
            <person name="Zusman T."/>
            <person name="Lifshitz Z."/>
            <person name="Cohen O."/>
            <person name="Gilbert J.A."/>
            <person name="Pupko T."/>
            <person name="Shuman H.A."/>
            <person name="Segal G."/>
        </authorList>
    </citation>
    <scope>NUCLEOTIDE SEQUENCE [LARGE SCALE GENOMIC DNA]</scope>
    <source>
        <strain evidence="2 3">ATCC 700990</strain>
    </source>
</reference>
<dbReference type="EMBL" id="LNXY01000031">
    <property type="protein sequence ID" value="KTC84548.1"/>
    <property type="molecule type" value="Genomic_DNA"/>
</dbReference>
<evidence type="ECO:0000256" key="1">
    <source>
        <dbReference type="ARBA" id="ARBA00023118"/>
    </source>
</evidence>
<dbReference type="InterPro" id="IPR006116">
    <property type="entry name" value="NT_2-5OAS_ClassI-CCAase"/>
</dbReference>
<keyword evidence="3" id="KW-1185">Reference proteome</keyword>
<comment type="caution">
    <text evidence="2">The sequence shown here is derived from an EMBL/GenBank/DDBJ whole genome shotgun (WGS) entry which is preliminary data.</text>
</comment>
<dbReference type="InterPro" id="IPR043519">
    <property type="entry name" value="NT_sf"/>
</dbReference>
<dbReference type="OrthoDB" id="2082416at2"/>
<sequence>MTINSYLTQLANEAILKDSEKLSIERSLIAIQTRLSTYFSGDIKKQFVFGSYSRGTILPRVMDILSDVDYMIVFSDTQYQPQTYLNKLRSFAEYHYSRSEITQSNPTMVLTMNHIRFELVPAIESYLGGLQIPGKVNNYQNWMQTDPTGFNQVLSSTNQSNQSLIKPLIRLVKYWNARNNYPFESFDLEQRIVQHKFSLIGLFGNPQLKNYFFSFMEGLEVCYLAPQWKQDTLNKAKKIIKEAKELDRDGYPATAEETIAQFLPRISGYTS</sequence>
<dbReference type="Pfam" id="PF18144">
    <property type="entry name" value="SMODS"/>
    <property type="match status" value="1"/>
</dbReference>
<gene>
    <name evidence="2" type="ORF">Ldro_2712</name>
</gene>
<protein>
    <submittedName>
        <fullName evidence="2">Nucleotidyltransferase domain protein</fullName>
    </submittedName>
</protein>
<dbReference type="GO" id="GO:0016779">
    <property type="term" value="F:nucleotidyltransferase activity"/>
    <property type="evidence" value="ECO:0007669"/>
    <property type="project" value="InterPro"/>
</dbReference>
<proteinExistence type="predicted"/>